<dbReference type="RefSeq" id="WP_020333812.1">
    <property type="nucleotide sequence ID" value="NZ_ATFJ01000012.1"/>
</dbReference>
<dbReference type="Proteomes" id="UP000092741">
    <property type="component" value="Chromosome 2"/>
</dbReference>
<accession>A0AAN0Y825</accession>
<dbReference type="KEGG" id="vna:PN96_19210"/>
<dbReference type="AlphaFoldDB" id="A0AAN0Y825"/>
<evidence type="ECO:0000313" key="1">
    <source>
        <dbReference type="EMBL" id="ANQ15579.1"/>
    </source>
</evidence>
<reference evidence="1 2" key="1">
    <citation type="submission" date="2016-07" db="EMBL/GenBank/DDBJ databases">
        <title>Developing Vibrio natriegens as a novel, fast-growing host for biotechnology.</title>
        <authorList>
            <person name="Weinstock M.T."/>
            <person name="Hesek E.D."/>
            <person name="Wilson C.M."/>
            <person name="Gibson D.G."/>
        </authorList>
    </citation>
    <scope>NUCLEOTIDE SEQUENCE [LARGE SCALE GENOMIC DNA]</scope>
    <source>
        <strain evidence="1 2">ATCC 14048</strain>
    </source>
</reference>
<protein>
    <submittedName>
        <fullName evidence="1">Uncharacterized protein</fullName>
    </submittedName>
</protein>
<name>A0AAN0Y825_VIBNA</name>
<sequence>MNNVNAFHEPFPLTANLLEQLGMEIDKLIAQGVNEQTRLTERYPNVRITLCSEDEMGCREPYQSYGHYDLYLYAQQASGCLTLTHYPEASSGLVVALHE</sequence>
<dbReference type="EMBL" id="CP016346">
    <property type="protein sequence ID" value="ANQ15579.1"/>
    <property type="molecule type" value="Genomic_DNA"/>
</dbReference>
<organism evidence="1 2">
    <name type="scientific">Vibrio natriegens NBRC 15636 = ATCC 14048 = DSM 759</name>
    <dbReference type="NCBI Taxonomy" id="1219067"/>
    <lineage>
        <taxon>Bacteria</taxon>
        <taxon>Pseudomonadati</taxon>
        <taxon>Pseudomonadota</taxon>
        <taxon>Gammaproteobacteria</taxon>
        <taxon>Vibrionales</taxon>
        <taxon>Vibrionaceae</taxon>
        <taxon>Vibrio</taxon>
    </lineage>
</organism>
<dbReference type="GeneID" id="70914968"/>
<gene>
    <name evidence="1" type="ORF">BA890_23055</name>
</gene>
<evidence type="ECO:0000313" key="2">
    <source>
        <dbReference type="Proteomes" id="UP000092741"/>
    </source>
</evidence>
<keyword evidence="2" id="KW-1185">Reference proteome</keyword>
<proteinExistence type="predicted"/>